<evidence type="ECO:0000313" key="17">
    <source>
        <dbReference type="EMBL" id="HGZ60550.1"/>
    </source>
</evidence>
<evidence type="ECO:0000256" key="14">
    <source>
        <dbReference type="ARBA" id="ARBA00030904"/>
    </source>
</evidence>
<dbReference type="EC" id="6.1.1.10" evidence="4"/>
<evidence type="ECO:0000256" key="8">
    <source>
        <dbReference type="ARBA" id="ARBA00022598"/>
    </source>
</evidence>
<dbReference type="CDD" id="cd02800">
    <property type="entry name" value="tRNA_bind_EcMetRS_like"/>
    <property type="match status" value="1"/>
</dbReference>
<comment type="subcellular location">
    <subcellularLocation>
        <location evidence="2">Cytoplasm</location>
    </subcellularLocation>
</comment>
<comment type="subunit">
    <text evidence="3">Homodimer.</text>
</comment>
<keyword evidence="11" id="KW-0694">RNA-binding</keyword>
<dbReference type="InterPro" id="IPR004495">
    <property type="entry name" value="Met-tRNA-synth_bsu_C"/>
</dbReference>
<keyword evidence="8 17" id="KW-0436">Ligase</keyword>
<dbReference type="InterPro" id="IPR002547">
    <property type="entry name" value="tRNA-bd_dom"/>
</dbReference>
<name>A0A7J3SLP6_9CREN</name>
<keyword evidence="13" id="KW-0030">Aminoacyl-tRNA synthetase</keyword>
<evidence type="ECO:0000256" key="5">
    <source>
        <dbReference type="ARBA" id="ARBA00018753"/>
    </source>
</evidence>
<keyword evidence="12" id="KW-0648">Protein biosynthesis</keyword>
<evidence type="ECO:0000256" key="15">
    <source>
        <dbReference type="ARBA" id="ARBA00047364"/>
    </source>
</evidence>
<evidence type="ECO:0000256" key="10">
    <source>
        <dbReference type="ARBA" id="ARBA00022840"/>
    </source>
</evidence>
<evidence type="ECO:0000256" key="6">
    <source>
        <dbReference type="ARBA" id="ARBA00022490"/>
    </source>
</evidence>
<evidence type="ECO:0000256" key="7">
    <source>
        <dbReference type="ARBA" id="ARBA00022555"/>
    </source>
</evidence>
<dbReference type="GO" id="GO:0004825">
    <property type="term" value="F:methionine-tRNA ligase activity"/>
    <property type="evidence" value="ECO:0007669"/>
    <property type="project" value="UniProtKB-EC"/>
</dbReference>
<reference evidence="17" key="1">
    <citation type="journal article" date="2020" name="mSystems">
        <title>Genome- and Community-Level Interaction Insights into Carbon Utilization and Element Cycling Functions of Hydrothermarchaeota in Hydrothermal Sediment.</title>
        <authorList>
            <person name="Zhou Z."/>
            <person name="Liu Y."/>
            <person name="Xu W."/>
            <person name="Pan J."/>
            <person name="Luo Z.H."/>
            <person name="Li M."/>
        </authorList>
    </citation>
    <scope>NUCLEOTIDE SEQUENCE [LARGE SCALE GENOMIC DNA]</scope>
    <source>
        <strain evidence="17">SpSt-885</strain>
    </source>
</reference>
<gene>
    <name evidence="17" type="primary">metG</name>
    <name evidence="17" type="ORF">ENW83_05050</name>
</gene>
<evidence type="ECO:0000256" key="4">
    <source>
        <dbReference type="ARBA" id="ARBA00012838"/>
    </source>
</evidence>
<evidence type="ECO:0000256" key="11">
    <source>
        <dbReference type="ARBA" id="ARBA00022884"/>
    </source>
</evidence>
<proteinExistence type="predicted"/>
<dbReference type="PROSITE" id="PS50886">
    <property type="entry name" value="TRBD"/>
    <property type="match status" value="1"/>
</dbReference>
<keyword evidence="9" id="KW-0547">Nucleotide-binding</keyword>
<dbReference type="Pfam" id="PF01588">
    <property type="entry name" value="tRNA_bind"/>
    <property type="match status" value="1"/>
</dbReference>
<dbReference type="GO" id="GO:0005737">
    <property type="term" value="C:cytoplasm"/>
    <property type="evidence" value="ECO:0007669"/>
    <property type="project" value="UniProtKB-SubCell"/>
</dbReference>
<dbReference type="EMBL" id="DTLS01000147">
    <property type="protein sequence ID" value="HGZ60550.1"/>
    <property type="molecule type" value="Genomic_DNA"/>
</dbReference>
<dbReference type="InterPro" id="IPR051270">
    <property type="entry name" value="Tyrosine-tRNA_ligase_regulator"/>
</dbReference>
<keyword evidence="10" id="KW-0067">ATP-binding</keyword>
<dbReference type="Gene3D" id="2.40.50.140">
    <property type="entry name" value="Nucleic acid-binding proteins"/>
    <property type="match status" value="1"/>
</dbReference>
<feature type="domain" description="TRNA-binding" evidence="16">
    <location>
        <begin position="8"/>
        <end position="111"/>
    </location>
</feature>
<organism evidence="17">
    <name type="scientific">Fervidicoccus fontis</name>
    <dbReference type="NCBI Taxonomy" id="683846"/>
    <lineage>
        <taxon>Archaea</taxon>
        <taxon>Thermoproteota</taxon>
        <taxon>Thermoprotei</taxon>
        <taxon>Fervidicoccales</taxon>
        <taxon>Fervidicoccaceae</taxon>
        <taxon>Fervidicoccus</taxon>
    </lineage>
</organism>
<keyword evidence="6" id="KW-0963">Cytoplasm</keyword>
<dbReference type="GO" id="GO:0006431">
    <property type="term" value="P:methionyl-tRNA aminoacylation"/>
    <property type="evidence" value="ECO:0007669"/>
    <property type="project" value="InterPro"/>
</dbReference>
<keyword evidence="7" id="KW-0820">tRNA-binding</keyword>
<dbReference type="SUPFAM" id="SSF50249">
    <property type="entry name" value="Nucleic acid-binding proteins"/>
    <property type="match status" value="1"/>
</dbReference>
<dbReference type="GO" id="GO:0000049">
    <property type="term" value="F:tRNA binding"/>
    <property type="evidence" value="ECO:0007669"/>
    <property type="project" value="UniProtKB-KW"/>
</dbReference>
<comment type="caution">
    <text evidence="17">The sequence shown here is derived from an EMBL/GenBank/DDBJ whole genome shotgun (WGS) entry which is preliminary data.</text>
</comment>
<dbReference type="InterPro" id="IPR012340">
    <property type="entry name" value="NA-bd_OB-fold"/>
</dbReference>
<evidence type="ECO:0000256" key="12">
    <source>
        <dbReference type="ARBA" id="ARBA00022917"/>
    </source>
</evidence>
<comment type="catalytic activity">
    <reaction evidence="15">
        <text>tRNA(Met) + L-methionine + ATP = L-methionyl-tRNA(Met) + AMP + diphosphate</text>
        <dbReference type="Rhea" id="RHEA:13481"/>
        <dbReference type="Rhea" id="RHEA-COMP:9667"/>
        <dbReference type="Rhea" id="RHEA-COMP:9698"/>
        <dbReference type="ChEBI" id="CHEBI:30616"/>
        <dbReference type="ChEBI" id="CHEBI:33019"/>
        <dbReference type="ChEBI" id="CHEBI:57844"/>
        <dbReference type="ChEBI" id="CHEBI:78442"/>
        <dbReference type="ChEBI" id="CHEBI:78530"/>
        <dbReference type="ChEBI" id="CHEBI:456215"/>
        <dbReference type="EC" id="6.1.1.10"/>
    </reaction>
</comment>
<evidence type="ECO:0000259" key="16">
    <source>
        <dbReference type="PROSITE" id="PS50886"/>
    </source>
</evidence>
<evidence type="ECO:0000256" key="1">
    <source>
        <dbReference type="ARBA" id="ARBA00003314"/>
    </source>
</evidence>
<evidence type="ECO:0000256" key="3">
    <source>
        <dbReference type="ARBA" id="ARBA00011738"/>
    </source>
</evidence>
<dbReference type="GO" id="GO:0005524">
    <property type="term" value="F:ATP binding"/>
    <property type="evidence" value="ECO:0007669"/>
    <property type="project" value="UniProtKB-KW"/>
</dbReference>
<dbReference type="PANTHER" id="PTHR11586">
    <property type="entry name" value="TRNA-AMINOACYLATION COFACTOR ARC1 FAMILY MEMBER"/>
    <property type="match status" value="1"/>
</dbReference>
<evidence type="ECO:0000256" key="9">
    <source>
        <dbReference type="ARBA" id="ARBA00022741"/>
    </source>
</evidence>
<evidence type="ECO:0000256" key="13">
    <source>
        <dbReference type="ARBA" id="ARBA00023146"/>
    </source>
</evidence>
<protein>
    <recommendedName>
        <fullName evidence="5">Methionine--tRNA ligase</fullName>
        <ecNumber evidence="4">6.1.1.10</ecNumber>
    </recommendedName>
    <alternativeName>
        <fullName evidence="14">Methionyl-tRNA synthetase</fullName>
    </alternativeName>
</protein>
<accession>A0A7J3SLP6</accession>
<evidence type="ECO:0000256" key="2">
    <source>
        <dbReference type="ARBA" id="ARBA00004496"/>
    </source>
</evidence>
<dbReference type="NCBIfam" id="TIGR00399">
    <property type="entry name" value="metG_C_term"/>
    <property type="match status" value="1"/>
</dbReference>
<dbReference type="PANTHER" id="PTHR11586:SF37">
    <property type="entry name" value="TRNA-BINDING DOMAIN-CONTAINING PROTEIN"/>
    <property type="match status" value="1"/>
</dbReference>
<comment type="function">
    <text evidence="1">Is required not only for elongation of protein synthesis but also for the initiation of all mRNA translation through initiator tRNA(fMet) aminoacylation.</text>
</comment>
<dbReference type="AlphaFoldDB" id="A0A7J3SLP6"/>
<dbReference type="FunFam" id="2.40.50.140:FF:000042">
    <property type="entry name" value="Methionine--tRNA ligase"/>
    <property type="match status" value="1"/>
</dbReference>
<sequence length="111" mass="11947">MPTIDYEYFAKLDIRVGLIKSAERVVGSSKLIRLVIDLGALGDRQIIAGIGEVYSPDELVGRRVPVLTNIKPKKIMGLISQGMILAAGCEDDGKPVLLLPEKEVSPGSKVC</sequence>